<proteinExistence type="predicted"/>
<comment type="caution">
    <text evidence="3">The sequence shown here is derived from an EMBL/GenBank/DDBJ whole genome shotgun (WGS) entry which is preliminary data.</text>
</comment>
<keyword evidence="2" id="KW-1133">Transmembrane helix</keyword>
<evidence type="ECO:0000256" key="2">
    <source>
        <dbReference type="SAM" id="Phobius"/>
    </source>
</evidence>
<feature type="compositionally biased region" description="Low complexity" evidence="1">
    <location>
        <begin position="80"/>
        <end position="91"/>
    </location>
</feature>
<reference evidence="3" key="1">
    <citation type="submission" date="2018-11" db="EMBL/GenBank/DDBJ databases">
        <authorList>
            <person name="Alioto T."/>
            <person name="Alioto T."/>
        </authorList>
    </citation>
    <scope>NUCLEOTIDE SEQUENCE</scope>
</reference>
<name>A0A8B6EU56_MYTGA</name>
<keyword evidence="2" id="KW-0472">Membrane</keyword>
<evidence type="ECO:0000313" key="4">
    <source>
        <dbReference type="Proteomes" id="UP000596742"/>
    </source>
</evidence>
<keyword evidence="2" id="KW-0812">Transmembrane</keyword>
<dbReference type="OrthoDB" id="6161758at2759"/>
<feature type="region of interest" description="Disordered" evidence="1">
    <location>
        <begin position="57"/>
        <end position="103"/>
    </location>
</feature>
<gene>
    <name evidence="3" type="ORF">MGAL_10B054405</name>
</gene>
<keyword evidence="4" id="KW-1185">Reference proteome</keyword>
<sequence>MTDNNTLLLTFLGIGTCIVGMSLMKKLFRRNKMKHSHLNESLNESVATATLKEVSTDGLLDSETDQSEINAEKGSDVIKSTSSSSSNSDASINQNVRKTRRKLNSTLRKYRKTENKLRRKKIEIVQMESEIENLMQAVKSNEVSMESLHEEFNSKKLEMLAITSFITPESESDIRKKEVICYKRYSNIKTVVDAKNVLTMIRQRQKALKTLEILTFKKYWSIAHKADKPENTAVIRSGLENWFRHFRHNTFASDSSQESQNNTQEEEKETHPAIFPNPSFVPLLESTI</sequence>
<organism evidence="3 4">
    <name type="scientific">Mytilus galloprovincialis</name>
    <name type="common">Mediterranean mussel</name>
    <dbReference type="NCBI Taxonomy" id="29158"/>
    <lineage>
        <taxon>Eukaryota</taxon>
        <taxon>Metazoa</taxon>
        <taxon>Spiralia</taxon>
        <taxon>Lophotrochozoa</taxon>
        <taxon>Mollusca</taxon>
        <taxon>Bivalvia</taxon>
        <taxon>Autobranchia</taxon>
        <taxon>Pteriomorphia</taxon>
        <taxon>Mytilida</taxon>
        <taxon>Mytiloidea</taxon>
        <taxon>Mytilidae</taxon>
        <taxon>Mytilinae</taxon>
        <taxon>Mytilus</taxon>
    </lineage>
</organism>
<dbReference type="AlphaFoldDB" id="A0A8B6EU56"/>
<protein>
    <submittedName>
        <fullName evidence="3">Uncharacterized protein</fullName>
    </submittedName>
</protein>
<accession>A0A8B6EU56</accession>
<evidence type="ECO:0000313" key="3">
    <source>
        <dbReference type="EMBL" id="VDI39915.1"/>
    </source>
</evidence>
<dbReference type="EMBL" id="UYJE01005739">
    <property type="protein sequence ID" value="VDI39915.1"/>
    <property type="molecule type" value="Genomic_DNA"/>
</dbReference>
<dbReference type="Proteomes" id="UP000596742">
    <property type="component" value="Unassembled WGS sequence"/>
</dbReference>
<feature type="region of interest" description="Disordered" evidence="1">
    <location>
        <begin position="253"/>
        <end position="278"/>
    </location>
</feature>
<evidence type="ECO:0000256" key="1">
    <source>
        <dbReference type="SAM" id="MobiDB-lite"/>
    </source>
</evidence>
<feature type="transmembrane region" description="Helical" evidence="2">
    <location>
        <begin position="6"/>
        <end position="24"/>
    </location>
</feature>